<reference evidence="1" key="1">
    <citation type="submission" date="2023-03" db="EMBL/GenBank/DDBJ databases">
        <title>Chromosome-level genomes of two armyworms, Mythimna separata and Mythimna loreyi, provide insights into the biosynthesis and reception of sex pheromones.</title>
        <authorList>
            <person name="Zhao H."/>
        </authorList>
    </citation>
    <scope>NUCLEOTIDE SEQUENCE</scope>
    <source>
        <strain evidence="1">BeijingLab</strain>
    </source>
</reference>
<proteinExistence type="predicted"/>
<organism evidence="1 2">
    <name type="scientific">Mythimna loreyi</name>
    <dbReference type="NCBI Taxonomy" id="667449"/>
    <lineage>
        <taxon>Eukaryota</taxon>
        <taxon>Metazoa</taxon>
        <taxon>Ecdysozoa</taxon>
        <taxon>Arthropoda</taxon>
        <taxon>Hexapoda</taxon>
        <taxon>Insecta</taxon>
        <taxon>Pterygota</taxon>
        <taxon>Neoptera</taxon>
        <taxon>Endopterygota</taxon>
        <taxon>Lepidoptera</taxon>
        <taxon>Glossata</taxon>
        <taxon>Ditrysia</taxon>
        <taxon>Noctuoidea</taxon>
        <taxon>Noctuidae</taxon>
        <taxon>Noctuinae</taxon>
        <taxon>Hadenini</taxon>
        <taxon>Mythimna</taxon>
    </lineage>
</organism>
<evidence type="ECO:0000313" key="2">
    <source>
        <dbReference type="Proteomes" id="UP001231649"/>
    </source>
</evidence>
<comment type="caution">
    <text evidence="1">The sequence shown here is derived from an EMBL/GenBank/DDBJ whole genome shotgun (WGS) entry which is preliminary data.</text>
</comment>
<protein>
    <submittedName>
        <fullName evidence="1">Uncharacterized protein</fullName>
    </submittedName>
</protein>
<name>A0ACC2QQ38_9NEOP</name>
<dbReference type="EMBL" id="CM056792">
    <property type="protein sequence ID" value="KAJ8722273.1"/>
    <property type="molecule type" value="Genomic_DNA"/>
</dbReference>
<sequence length="116" mass="13966">MVHCNINGPTNKKKEWQERCCYCLVVDIFSQENMHDKLHQPNDRSYIFHFILIKYLHEGCYISISVKSTPLLYMKHRNKAILNNTMHLAMYFVYDKVYFVSLWQRHSRSTYIVSSL</sequence>
<accession>A0ACC2QQ38</accession>
<dbReference type="Proteomes" id="UP001231649">
    <property type="component" value="Chromosome 16"/>
</dbReference>
<evidence type="ECO:0000313" key="1">
    <source>
        <dbReference type="EMBL" id="KAJ8722273.1"/>
    </source>
</evidence>
<keyword evidence="2" id="KW-1185">Reference proteome</keyword>
<gene>
    <name evidence="1" type="ORF">PYW08_004675</name>
</gene>